<dbReference type="InterPro" id="IPR036390">
    <property type="entry name" value="WH_DNA-bd_sf"/>
</dbReference>
<gene>
    <name evidence="5" type="ORF">EG850_01650</name>
</gene>
<dbReference type="InterPro" id="IPR000524">
    <property type="entry name" value="Tscrpt_reg_HTH_GntR"/>
</dbReference>
<dbReference type="Pfam" id="PF00392">
    <property type="entry name" value="GntR"/>
    <property type="match status" value="1"/>
</dbReference>
<dbReference type="EMBL" id="RQVS01000002">
    <property type="protein sequence ID" value="RRJ88181.1"/>
    <property type="molecule type" value="Genomic_DNA"/>
</dbReference>
<accession>A0A3P3VZE7</accession>
<evidence type="ECO:0000256" key="1">
    <source>
        <dbReference type="ARBA" id="ARBA00023015"/>
    </source>
</evidence>
<comment type="caution">
    <text evidence="5">The sequence shown here is derived from an EMBL/GenBank/DDBJ whole genome shotgun (WGS) entry which is preliminary data.</text>
</comment>
<dbReference type="GO" id="GO:0003677">
    <property type="term" value="F:DNA binding"/>
    <property type="evidence" value="ECO:0007669"/>
    <property type="project" value="UniProtKB-KW"/>
</dbReference>
<reference evidence="5 6" key="1">
    <citation type="submission" date="2018-11" db="EMBL/GenBank/DDBJ databases">
        <title>YIM 102482-1 draft genome.</title>
        <authorList>
            <person name="Li G."/>
            <person name="Jiang Y."/>
        </authorList>
    </citation>
    <scope>NUCLEOTIDE SEQUENCE [LARGE SCALE GENOMIC DNA]</scope>
    <source>
        <strain evidence="5 6">YIM 102482-1</strain>
    </source>
</reference>
<evidence type="ECO:0000313" key="6">
    <source>
        <dbReference type="Proteomes" id="UP000274391"/>
    </source>
</evidence>
<dbReference type="Pfam" id="PF07702">
    <property type="entry name" value="UTRA"/>
    <property type="match status" value="1"/>
</dbReference>
<dbReference type="SMART" id="SM00345">
    <property type="entry name" value="HTH_GNTR"/>
    <property type="match status" value="1"/>
</dbReference>
<dbReference type="AlphaFoldDB" id="A0A3P3VZE7"/>
<organism evidence="5 6">
    <name type="scientific">Gulosibacter macacae</name>
    <dbReference type="NCBI Taxonomy" id="2488791"/>
    <lineage>
        <taxon>Bacteria</taxon>
        <taxon>Bacillati</taxon>
        <taxon>Actinomycetota</taxon>
        <taxon>Actinomycetes</taxon>
        <taxon>Micrococcales</taxon>
        <taxon>Microbacteriaceae</taxon>
        <taxon>Gulosibacter</taxon>
    </lineage>
</organism>
<dbReference type="PANTHER" id="PTHR44846">
    <property type="entry name" value="MANNOSYL-D-GLYCERATE TRANSPORT/METABOLISM SYSTEM REPRESSOR MNGR-RELATED"/>
    <property type="match status" value="1"/>
</dbReference>
<keyword evidence="3" id="KW-0804">Transcription</keyword>
<name>A0A3P3VZE7_9MICO</name>
<dbReference type="Proteomes" id="UP000274391">
    <property type="component" value="Unassembled WGS sequence"/>
</dbReference>
<keyword evidence="1" id="KW-0805">Transcription regulation</keyword>
<dbReference type="SUPFAM" id="SSF64288">
    <property type="entry name" value="Chorismate lyase-like"/>
    <property type="match status" value="1"/>
</dbReference>
<evidence type="ECO:0000313" key="5">
    <source>
        <dbReference type="EMBL" id="RRJ88181.1"/>
    </source>
</evidence>
<proteinExistence type="predicted"/>
<dbReference type="InterPro" id="IPR028978">
    <property type="entry name" value="Chorismate_lyase_/UTRA_dom_sf"/>
</dbReference>
<keyword evidence="2" id="KW-0238">DNA-binding</keyword>
<dbReference type="GO" id="GO:0045892">
    <property type="term" value="P:negative regulation of DNA-templated transcription"/>
    <property type="evidence" value="ECO:0007669"/>
    <property type="project" value="TreeGrafter"/>
</dbReference>
<dbReference type="Gene3D" id="3.40.1410.10">
    <property type="entry name" value="Chorismate lyase-like"/>
    <property type="match status" value="1"/>
</dbReference>
<dbReference type="PROSITE" id="PS50949">
    <property type="entry name" value="HTH_GNTR"/>
    <property type="match status" value="1"/>
</dbReference>
<dbReference type="PANTHER" id="PTHR44846:SF1">
    <property type="entry name" value="MANNOSYL-D-GLYCERATE TRANSPORT_METABOLISM SYSTEM REPRESSOR MNGR-RELATED"/>
    <property type="match status" value="1"/>
</dbReference>
<dbReference type="Gene3D" id="1.10.10.10">
    <property type="entry name" value="Winged helix-like DNA-binding domain superfamily/Winged helix DNA-binding domain"/>
    <property type="match status" value="1"/>
</dbReference>
<feature type="domain" description="HTH gntR-type" evidence="4">
    <location>
        <begin position="18"/>
        <end position="87"/>
    </location>
</feature>
<dbReference type="SMART" id="SM00866">
    <property type="entry name" value="UTRA"/>
    <property type="match status" value="1"/>
</dbReference>
<evidence type="ECO:0000256" key="3">
    <source>
        <dbReference type="ARBA" id="ARBA00023163"/>
    </source>
</evidence>
<evidence type="ECO:0000256" key="2">
    <source>
        <dbReference type="ARBA" id="ARBA00023125"/>
    </source>
</evidence>
<dbReference type="InterPro" id="IPR050679">
    <property type="entry name" value="Bact_HTH_transcr_reg"/>
</dbReference>
<protein>
    <submittedName>
        <fullName evidence="5">GntR family transcriptional regulator</fullName>
    </submittedName>
</protein>
<dbReference type="CDD" id="cd07377">
    <property type="entry name" value="WHTH_GntR"/>
    <property type="match status" value="1"/>
</dbReference>
<evidence type="ECO:0000259" key="4">
    <source>
        <dbReference type="PROSITE" id="PS50949"/>
    </source>
</evidence>
<dbReference type="GO" id="GO:0003700">
    <property type="term" value="F:DNA-binding transcription factor activity"/>
    <property type="evidence" value="ECO:0007669"/>
    <property type="project" value="InterPro"/>
</dbReference>
<dbReference type="SUPFAM" id="SSF46785">
    <property type="entry name" value="Winged helix' DNA-binding domain"/>
    <property type="match status" value="1"/>
</dbReference>
<dbReference type="InterPro" id="IPR011663">
    <property type="entry name" value="UTRA"/>
</dbReference>
<keyword evidence="6" id="KW-1185">Reference proteome</keyword>
<dbReference type="InterPro" id="IPR036388">
    <property type="entry name" value="WH-like_DNA-bd_sf"/>
</dbReference>
<sequence>MPPLTDNPSAFRVWIRTVLLHESIAERIRDEIDAERIEIGASMPTERELAEIHGASVGTVRLALRNLVLEGTLAGGRGAPKTVVRRPNAPSAFSEVLSFAQWAYAQGREPGGSVVDQVWVTANSSDVRNLRCATRDRVLLVVRTRTLDGEIVMLERARYPDWLGRIVEQMDPSLPSVTNALGEQGVHFTRADHSFAAVAASSEDSRLLCVPRGKPLLSHHRVSADRHGLPLENSEDRYLSGMLAIAVSSSEQSNPLRWVDL</sequence>
<dbReference type="OrthoDB" id="3210131at2"/>